<dbReference type="InterPro" id="IPR050079">
    <property type="entry name" value="DEAD_box_RNA_helicase"/>
</dbReference>
<dbReference type="PANTHER" id="PTHR47959">
    <property type="entry name" value="ATP-DEPENDENT RNA HELICASE RHLE-RELATED"/>
    <property type="match status" value="1"/>
</dbReference>
<dbReference type="PROSITE" id="PS51194">
    <property type="entry name" value="HELICASE_CTER"/>
    <property type="match status" value="1"/>
</dbReference>
<dbReference type="PROSITE" id="PS51195">
    <property type="entry name" value="Q_MOTIF"/>
    <property type="match status" value="1"/>
</dbReference>
<keyword evidence="5" id="KW-0067">ATP-binding</keyword>
<reference evidence="14" key="1">
    <citation type="submission" date="2016-01" db="EMBL/GenBank/DDBJ databases">
        <title>Reference transcriptome for the parasite Schistocephalus solidus: insights into the molecular evolution of parasitism.</title>
        <authorList>
            <person name="Hebert F.O."/>
            <person name="Grambauer S."/>
            <person name="Barber I."/>
            <person name="Landry C.R."/>
            <person name="Aubin-Horth N."/>
        </authorList>
    </citation>
    <scope>NUCLEOTIDE SEQUENCE</scope>
</reference>
<evidence type="ECO:0000256" key="5">
    <source>
        <dbReference type="ARBA" id="ARBA00022840"/>
    </source>
</evidence>
<evidence type="ECO:0000256" key="6">
    <source>
        <dbReference type="ARBA" id="ARBA00022884"/>
    </source>
</evidence>
<dbReference type="GO" id="GO:0003724">
    <property type="term" value="F:RNA helicase activity"/>
    <property type="evidence" value="ECO:0007669"/>
    <property type="project" value="UniProtKB-EC"/>
</dbReference>
<dbReference type="InterPro" id="IPR001650">
    <property type="entry name" value="Helicase_C-like"/>
</dbReference>
<dbReference type="InterPro" id="IPR027417">
    <property type="entry name" value="P-loop_NTPase"/>
</dbReference>
<feature type="domain" description="Helicase ATP-binding" evidence="11">
    <location>
        <begin position="58"/>
        <end position="229"/>
    </location>
</feature>
<comment type="similarity">
    <text evidence="7">Belongs to the DEAD box helicase family. DDX56/DBP9 subfamily.</text>
</comment>
<dbReference type="PANTHER" id="PTHR47959:SF21">
    <property type="entry name" value="DEAD-BOX HELICASE 56"/>
    <property type="match status" value="1"/>
</dbReference>
<gene>
    <name evidence="14" type="ORF">TR99127</name>
</gene>
<feature type="domain" description="Helicase C-terminal" evidence="12">
    <location>
        <begin position="250"/>
        <end position="446"/>
    </location>
</feature>
<sequence>MLKYSTDLAIFRNCVRHYLLSVMSTVEEFHLMNIDQRLLKAISDLRWNVPTDIQQAVIPLILEKKNLSVQARTGSGKTAAFAIPIIHMILESKLLQAEQRTSALIITPTKELCDQITKDVKSLCKYASREVSVVDVAQSSDVDVLRPVLVEKPDIIVGTPFRILAQLHRKRLNFEDLAFLVVDEADLVLAFGYGKDIQELKSYLPKTHLQVILMSATLDETTKELRRSIHTGEWVRVELAEENFLPSNSRLTQYMISAEESSKYAILIAMIRLKLIRGKTMIFTNSIDRCYKFCIFLLTPVFRLRIFLEEFGVQTVILNSELPIATRCHTVQQFNRGLYDYLLATDENDSADVTEPSKKHQRNFSKDREYGVSRGIDFKLVSNVINFDFPLTAKRYVHRVGRTARADQMGTALSFVSNAEEPRLIEVAALLTRGLQAEPGLSDKSTVDAVFKPYQFRLSEVDGFRYRAADIVGRISRKRIREARLKEIKMELINSERLKGYFADHAADYDALRHDKPLSTVAQPHLKDVPEYMVPPSLQALVRSSTRRTRSRQHFQKRKRSGKHDAPSTSAAGGQSVQEASGHIKLKQLRSHKTKMALARNPAKLAQIKTQLARRRKAANPLFSFGKKGQTSRKTK</sequence>
<feature type="compositionally biased region" description="Polar residues" evidence="10">
    <location>
        <begin position="567"/>
        <end position="579"/>
    </location>
</feature>
<dbReference type="SMART" id="SM00487">
    <property type="entry name" value="DEXDc"/>
    <property type="match status" value="1"/>
</dbReference>
<feature type="compositionally biased region" description="Basic residues" evidence="10">
    <location>
        <begin position="545"/>
        <end position="562"/>
    </location>
</feature>
<protein>
    <recommendedName>
        <fullName evidence="1">RNA helicase</fullName>
        <ecNumber evidence="1">3.6.4.13</ecNumber>
    </recommendedName>
</protein>
<feature type="domain" description="DEAD-box RNA helicase Q" evidence="13">
    <location>
        <begin position="27"/>
        <end position="55"/>
    </location>
</feature>
<organism evidence="14">
    <name type="scientific">Schistocephalus solidus</name>
    <name type="common">Tapeworm</name>
    <dbReference type="NCBI Taxonomy" id="70667"/>
    <lineage>
        <taxon>Eukaryota</taxon>
        <taxon>Metazoa</taxon>
        <taxon>Spiralia</taxon>
        <taxon>Lophotrochozoa</taxon>
        <taxon>Platyhelminthes</taxon>
        <taxon>Cestoda</taxon>
        <taxon>Eucestoda</taxon>
        <taxon>Diphyllobothriidea</taxon>
        <taxon>Diphyllobothriidae</taxon>
        <taxon>Schistocephalus</taxon>
    </lineage>
</organism>
<dbReference type="Pfam" id="PF00271">
    <property type="entry name" value="Helicase_C"/>
    <property type="match status" value="1"/>
</dbReference>
<feature type="region of interest" description="Disordered" evidence="10">
    <location>
        <begin position="613"/>
        <end position="636"/>
    </location>
</feature>
<dbReference type="InterPro" id="IPR011545">
    <property type="entry name" value="DEAD/DEAH_box_helicase_dom"/>
</dbReference>
<dbReference type="SMART" id="SM00490">
    <property type="entry name" value="HELICc"/>
    <property type="match status" value="1"/>
</dbReference>
<dbReference type="EMBL" id="GEEE01010179">
    <property type="protein sequence ID" value="JAP53046.1"/>
    <property type="molecule type" value="Transcribed_RNA"/>
</dbReference>
<evidence type="ECO:0000256" key="3">
    <source>
        <dbReference type="ARBA" id="ARBA00022801"/>
    </source>
</evidence>
<dbReference type="AlphaFoldDB" id="A0A0X3Q0J2"/>
<evidence type="ECO:0000259" key="11">
    <source>
        <dbReference type="PROSITE" id="PS51192"/>
    </source>
</evidence>
<proteinExistence type="inferred from homology"/>
<feature type="region of interest" description="Disordered" evidence="10">
    <location>
        <begin position="542"/>
        <end position="585"/>
    </location>
</feature>
<dbReference type="GO" id="GO:0016787">
    <property type="term" value="F:hydrolase activity"/>
    <property type="evidence" value="ECO:0007669"/>
    <property type="project" value="UniProtKB-KW"/>
</dbReference>
<dbReference type="EC" id="3.6.4.13" evidence="1"/>
<dbReference type="Pfam" id="PF00270">
    <property type="entry name" value="DEAD"/>
    <property type="match status" value="1"/>
</dbReference>
<evidence type="ECO:0000256" key="8">
    <source>
        <dbReference type="ARBA" id="ARBA00047984"/>
    </source>
</evidence>
<evidence type="ECO:0000259" key="12">
    <source>
        <dbReference type="PROSITE" id="PS51194"/>
    </source>
</evidence>
<keyword evidence="3" id="KW-0378">Hydrolase</keyword>
<keyword evidence="4" id="KW-0347">Helicase</keyword>
<feature type="short sequence motif" description="Q motif" evidence="9">
    <location>
        <begin position="27"/>
        <end position="55"/>
    </location>
</feature>
<evidence type="ECO:0000256" key="1">
    <source>
        <dbReference type="ARBA" id="ARBA00012552"/>
    </source>
</evidence>
<evidence type="ECO:0000313" key="14">
    <source>
        <dbReference type="EMBL" id="JAP53046.1"/>
    </source>
</evidence>
<dbReference type="InterPro" id="IPR014014">
    <property type="entry name" value="RNA_helicase_DEAD_Q_motif"/>
</dbReference>
<accession>A0A0X3Q0J2</accession>
<dbReference type="PROSITE" id="PS51192">
    <property type="entry name" value="HELICASE_ATP_BIND_1"/>
    <property type="match status" value="1"/>
</dbReference>
<dbReference type="GO" id="GO:0003723">
    <property type="term" value="F:RNA binding"/>
    <property type="evidence" value="ECO:0007669"/>
    <property type="project" value="UniProtKB-KW"/>
</dbReference>
<dbReference type="InterPro" id="IPR014001">
    <property type="entry name" value="Helicase_ATP-bd"/>
</dbReference>
<name>A0A0X3Q0J2_SCHSO</name>
<evidence type="ECO:0000256" key="4">
    <source>
        <dbReference type="ARBA" id="ARBA00022806"/>
    </source>
</evidence>
<dbReference type="GO" id="GO:0005829">
    <property type="term" value="C:cytosol"/>
    <property type="evidence" value="ECO:0007669"/>
    <property type="project" value="TreeGrafter"/>
</dbReference>
<dbReference type="CDD" id="cd18787">
    <property type="entry name" value="SF2_C_DEAD"/>
    <property type="match status" value="1"/>
</dbReference>
<dbReference type="SUPFAM" id="SSF52540">
    <property type="entry name" value="P-loop containing nucleoside triphosphate hydrolases"/>
    <property type="match status" value="2"/>
</dbReference>
<comment type="catalytic activity">
    <reaction evidence="8">
        <text>ATP + H2O = ADP + phosphate + H(+)</text>
        <dbReference type="Rhea" id="RHEA:13065"/>
        <dbReference type="ChEBI" id="CHEBI:15377"/>
        <dbReference type="ChEBI" id="CHEBI:15378"/>
        <dbReference type="ChEBI" id="CHEBI:30616"/>
        <dbReference type="ChEBI" id="CHEBI:43474"/>
        <dbReference type="ChEBI" id="CHEBI:456216"/>
        <dbReference type="EC" id="3.6.4.13"/>
    </reaction>
</comment>
<dbReference type="GO" id="GO:0005524">
    <property type="term" value="F:ATP binding"/>
    <property type="evidence" value="ECO:0007669"/>
    <property type="project" value="UniProtKB-KW"/>
</dbReference>
<evidence type="ECO:0000256" key="10">
    <source>
        <dbReference type="SAM" id="MobiDB-lite"/>
    </source>
</evidence>
<evidence type="ECO:0000256" key="9">
    <source>
        <dbReference type="PROSITE-ProRule" id="PRU00552"/>
    </source>
</evidence>
<evidence type="ECO:0000256" key="2">
    <source>
        <dbReference type="ARBA" id="ARBA00022741"/>
    </source>
</evidence>
<evidence type="ECO:0000259" key="13">
    <source>
        <dbReference type="PROSITE" id="PS51195"/>
    </source>
</evidence>
<keyword evidence="6" id="KW-0694">RNA-binding</keyword>
<dbReference type="Gene3D" id="3.40.50.300">
    <property type="entry name" value="P-loop containing nucleotide triphosphate hydrolases"/>
    <property type="match status" value="2"/>
</dbReference>
<evidence type="ECO:0000256" key="7">
    <source>
        <dbReference type="ARBA" id="ARBA00038041"/>
    </source>
</evidence>
<keyword evidence="2" id="KW-0547">Nucleotide-binding</keyword>